<name>A0A6A3ASX0_HIBSY</name>
<gene>
    <name evidence="1" type="ORF">F3Y22_tig00110393pilonHSYRG00262</name>
</gene>
<reference evidence="1" key="1">
    <citation type="submission" date="2019-09" db="EMBL/GenBank/DDBJ databases">
        <title>Draft genome information of white flower Hibiscus syriacus.</title>
        <authorList>
            <person name="Kim Y.-M."/>
        </authorList>
    </citation>
    <scope>NUCLEOTIDE SEQUENCE [LARGE SCALE GENOMIC DNA]</scope>
    <source>
        <strain evidence="1">YM2019G1</strain>
    </source>
</reference>
<protein>
    <submittedName>
        <fullName evidence="1">GDSL esterase/lipase CPRD49</fullName>
    </submittedName>
</protein>
<evidence type="ECO:0000313" key="1">
    <source>
        <dbReference type="EMBL" id="KAE8706477.1"/>
    </source>
</evidence>
<dbReference type="Proteomes" id="UP000436088">
    <property type="component" value="Unassembled WGS sequence"/>
</dbReference>
<dbReference type="Gene3D" id="3.40.50.1110">
    <property type="entry name" value="SGNH hydrolase"/>
    <property type="match status" value="1"/>
</dbReference>
<sequence length="105" mass="12079">MHMEQPCIGKHSQIWDNMRKIAVHLKVIDLFTAFQRRDNWKTCFTDGIHLSLEGSKVVVAEILEVLKEAEWKPSLHWKPMPTEFSDDSPYDLVAADGKTTLNPSE</sequence>
<proteinExistence type="predicted"/>
<organism evidence="1 2">
    <name type="scientific">Hibiscus syriacus</name>
    <name type="common">Rose of Sharon</name>
    <dbReference type="NCBI Taxonomy" id="106335"/>
    <lineage>
        <taxon>Eukaryota</taxon>
        <taxon>Viridiplantae</taxon>
        <taxon>Streptophyta</taxon>
        <taxon>Embryophyta</taxon>
        <taxon>Tracheophyta</taxon>
        <taxon>Spermatophyta</taxon>
        <taxon>Magnoliopsida</taxon>
        <taxon>eudicotyledons</taxon>
        <taxon>Gunneridae</taxon>
        <taxon>Pentapetalae</taxon>
        <taxon>rosids</taxon>
        <taxon>malvids</taxon>
        <taxon>Malvales</taxon>
        <taxon>Malvaceae</taxon>
        <taxon>Malvoideae</taxon>
        <taxon>Hibiscus</taxon>
    </lineage>
</organism>
<keyword evidence="2" id="KW-1185">Reference proteome</keyword>
<dbReference type="SUPFAM" id="SSF52266">
    <property type="entry name" value="SGNH hydrolase"/>
    <property type="match status" value="1"/>
</dbReference>
<dbReference type="EMBL" id="VEPZ02000970">
    <property type="protein sequence ID" value="KAE8706477.1"/>
    <property type="molecule type" value="Genomic_DNA"/>
</dbReference>
<dbReference type="PANTHER" id="PTHR14209">
    <property type="entry name" value="ISOAMYL ACETATE-HYDROLYZING ESTERASE 1"/>
    <property type="match status" value="1"/>
</dbReference>
<accession>A0A6A3ASX0</accession>
<dbReference type="InterPro" id="IPR045136">
    <property type="entry name" value="Iah1-like"/>
</dbReference>
<evidence type="ECO:0000313" key="2">
    <source>
        <dbReference type="Proteomes" id="UP000436088"/>
    </source>
</evidence>
<dbReference type="InterPro" id="IPR036514">
    <property type="entry name" value="SGNH_hydro_sf"/>
</dbReference>
<dbReference type="AlphaFoldDB" id="A0A6A3ASX0"/>
<comment type="caution">
    <text evidence="1">The sequence shown here is derived from an EMBL/GenBank/DDBJ whole genome shotgun (WGS) entry which is preliminary data.</text>
</comment>
<dbReference type="PANTHER" id="PTHR14209:SF9">
    <property type="entry name" value="GDSL ESTERASE_LIPASE CPRD49"/>
    <property type="match status" value="1"/>
</dbReference>